<dbReference type="GO" id="GO:0005741">
    <property type="term" value="C:mitochondrial outer membrane"/>
    <property type="evidence" value="ECO:0007669"/>
    <property type="project" value="TreeGrafter"/>
</dbReference>
<dbReference type="PANTHER" id="PTHR31859:SF1">
    <property type="entry name" value="TETRATRICOPEPTIDE REPEAT PROTEIN 39C"/>
    <property type="match status" value="1"/>
</dbReference>
<dbReference type="GO" id="GO:0005634">
    <property type="term" value="C:nucleus"/>
    <property type="evidence" value="ECO:0007669"/>
    <property type="project" value="TreeGrafter"/>
</dbReference>
<evidence type="ECO:0000313" key="6">
    <source>
        <dbReference type="EMBL" id="EPE31533.1"/>
    </source>
</evidence>
<organism evidence="6 7">
    <name type="scientific">Glarea lozoyensis (strain ATCC 20868 / MF5171)</name>
    <dbReference type="NCBI Taxonomy" id="1116229"/>
    <lineage>
        <taxon>Eukaryota</taxon>
        <taxon>Fungi</taxon>
        <taxon>Dikarya</taxon>
        <taxon>Ascomycota</taxon>
        <taxon>Pezizomycotina</taxon>
        <taxon>Leotiomycetes</taxon>
        <taxon>Helotiales</taxon>
        <taxon>Helotiaceae</taxon>
        <taxon>Glarea</taxon>
    </lineage>
</organism>
<dbReference type="AlphaFoldDB" id="S3DYV4"/>
<sequence length="682" mass="77686">MASWFRSAVKHQPTMEAEEEDKHLRHVETALLQLLNDDIDEADKILKEHESSYHFLGRGISSFLSSMLGGEKEMVKEALNKLLASETKNWDDMKKAQKDSTAYRSKIYPAGTEYLLCYCVSQLTSAICGVMSGSVTEAVKGFYKLRKAFQTLDGILQIESEYLRTRVGNVSKTSLRGGPPPATTTPNKVRISHDLGPDNEKIDPSSNENSNLSDLDEYEVVENESGPALTATMVQSRLLEIDPASVGITSHTDIFIHSGVRLCYGMLLVIFSMIENPLFTKILYIVGFKGDRERGTRYLWQATRFDNFNSAIAGIALLGYYNGLVGFSDILPTDSGAEDDLTGYPKERCRALLKDMRARYPESKLWRMEEARMQGFDRQLGVAIKILESNAESKMKQIAAINLFEMSFTSMFMHDYELSIKCWMKCAELSKWSPAMYAYQTGISHLELYRDYRISDPDRAKKEKALAEKYIRKAPPLAGKQKVMSKELPFDTYITRKVQKWEDRAKNWKVDLADATGVSPFSEMIYLWNGSRKQNQEELEKSLKSVQWERTTHPEKFENDVDENAIHALVASSVWKNMGKFDDARASLQNNILSHDRQIFKRPLYDDWTPASAHYEIACLDWAEKDLPTTSPDEHKKKVLSCEQELLKTQKFEQYVLDGRLSMKVTTSLVTVRRYKGILGVA</sequence>
<dbReference type="InterPro" id="IPR019412">
    <property type="entry name" value="IML2/TPR_39"/>
</dbReference>
<evidence type="ECO:0000256" key="5">
    <source>
        <dbReference type="SAM" id="MobiDB-lite"/>
    </source>
</evidence>
<name>S3DYV4_GLAL2</name>
<dbReference type="Pfam" id="PF10300">
    <property type="entry name" value="Iml2-TPR_39"/>
    <property type="match status" value="1"/>
</dbReference>
<keyword evidence="7" id="KW-1185">Reference proteome</keyword>
<dbReference type="EMBL" id="KE145361">
    <property type="protein sequence ID" value="EPE31533.1"/>
    <property type="molecule type" value="Genomic_DNA"/>
</dbReference>
<comment type="subunit">
    <text evidence="1">Interacts with lipid droplet proteins.</text>
</comment>
<evidence type="ECO:0000256" key="2">
    <source>
        <dbReference type="ARBA" id="ARBA00018424"/>
    </source>
</evidence>
<evidence type="ECO:0000256" key="4">
    <source>
        <dbReference type="ARBA" id="ARBA00043897"/>
    </source>
</evidence>
<evidence type="ECO:0000256" key="3">
    <source>
        <dbReference type="ARBA" id="ARBA00019539"/>
    </source>
</evidence>
<accession>S3DYV4</accession>
<dbReference type="RefSeq" id="XP_008081262.1">
    <property type="nucleotide sequence ID" value="XM_008083071.1"/>
</dbReference>
<feature type="region of interest" description="Disordered" evidence="5">
    <location>
        <begin position="171"/>
        <end position="214"/>
    </location>
</feature>
<dbReference type="Proteomes" id="UP000016922">
    <property type="component" value="Unassembled WGS sequence"/>
</dbReference>
<dbReference type="STRING" id="1116229.S3DYV4"/>
<dbReference type="PANTHER" id="PTHR31859">
    <property type="entry name" value="TETRATRICOPEPTIDE REPEAT PROTEIN 39 FAMILY MEMBER"/>
    <property type="match status" value="1"/>
</dbReference>
<evidence type="ECO:0000256" key="1">
    <source>
        <dbReference type="ARBA" id="ARBA00011408"/>
    </source>
</evidence>
<dbReference type="GeneID" id="19471330"/>
<gene>
    <name evidence="6" type="ORF">GLAREA_12289</name>
</gene>
<dbReference type="OrthoDB" id="2154985at2759"/>
<evidence type="ECO:0000313" key="7">
    <source>
        <dbReference type="Proteomes" id="UP000016922"/>
    </source>
</evidence>
<feature type="compositionally biased region" description="Basic and acidic residues" evidence="5">
    <location>
        <begin position="191"/>
        <end position="203"/>
    </location>
</feature>
<comment type="function">
    <text evidence="4">Inclusion body (IB) resident protein that interacts strongly with lipid droplet (LD) proteins. Involved in LD-mediated IB clearing after protein folding stress, probably by enabling access to the IBs of an LD-stored soluble sterol derivative that acts as a chaperone in inclusion clearing.</text>
</comment>
<dbReference type="HOGENOM" id="CLU_014926_1_0_1"/>
<dbReference type="OMA" id="WNGYNRM"/>
<dbReference type="KEGG" id="glz:GLAREA_12289"/>
<reference evidence="6 7" key="1">
    <citation type="journal article" date="2013" name="BMC Genomics">
        <title>Genomics-driven discovery of the pneumocandin biosynthetic gene cluster in the fungus Glarea lozoyensis.</title>
        <authorList>
            <person name="Chen L."/>
            <person name="Yue Q."/>
            <person name="Zhang X."/>
            <person name="Xiang M."/>
            <person name="Wang C."/>
            <person name="Li S."/>
            <person name="Che Y."/>
            <person name="Ortiz-Lopez F.J."/>
            <person name="Bills G.F."/>
            <person name="Liu X."/>
            <person name="An Z."/>
        </authorList>
    </citation>
    <scope>NUCLEOTIDE SEQUENCE [LARGE SCALE GENOMIC DNA]</scope>
    <source>
        <strain evidence="7">ATCC 20868 / MF5171</strain>
    </source>
</reference>
<proteinExistence type="predicted"/>
<feature type="region of interest" description="Disordered" evidence="5">
    <location>
        <begin position="1"/>
        <end position="22"/>
    </location>
</feature>
<dbReference type="eggNOG" id="KOG3783">
    <property type="taxonomic scope" value="Eukaryota"/>
</dbReference>
<protein>
    <recommendedName>
        <fullName evidence="2">Inclusion body clearance protein IML2</fullName>
    </recommendedName>
    <alternativeName>
        <fullName evidence="3">Inclusion body clearance protein iml2</fullName>
    </alternativeName>
</protein>
<dbReference type="GO" id="GO:0005829">
    <property type="term" value="C:cytosol"/>
    <property type="evidence" value="ECO:0007669"/>
    <property type="project" value="TreeGrafter"/>
</dbReference>